<proteinExistence type="predicted"/>
<dbReference type="RefSeq" id="WP_369061039.1">
    <property type="nucleotide sequence ID" value="NZ_CP158375.1"/>
</dbReference>
<evidence type="ECO:0000256" key="1">
    <source>
        <dbReference type="SAM" id="Phobius"/>
    </source>
</evidence>
<dbReference type="AlphaFoldDB" id="A0AB39KWN4"/>
<gene>
    <name evidence="2" type="ORF">ABOZ73_04405</name>
</gene>
<keyword evidence="1" id="KW-1133">Transmembrane helix</keyword>
<feature type="transmembrane region" description="Helical" evidence="1">
    <location>
        <begin position="39"/>
        <end position="62"/>
    </location>
</feature>
<keyword evidence="1" id="KW-0812">Transmembrane</keyword>
<protein>
    <submittedName>
        <fullName evidence="2">Uncharacterized protein</fullName>
    </submittedName>
</protein>
<reference evidence="2" key="1">
    <citation type="submission" date="2024-06" db="EMBL/GenBank/DDBJ databases">
        <title>Caulobacter inopinatus, sp. nov.</title>
        <authorList>
            <person name="Donachie S.P."/>
        </authorList>
    </citation>
    <scope>NUCLEOTIDE SEQUENCE</scope>
    <source>
        <strain evidence="2">73W</strain>
    </source>
</reference>
<sequence length="79" mass="8306">MNWKKVVLGIAGAACLASWIALGAGLALNVDKPVRLGLAVAAAVTTEALFWSVAAVLGVSVVQARRQIWTKITSTFRRA</sequence>
<accession>A0AB39KWN4</accession>
<evidence type="ECO:0000313" key="2">
    <source>
        <dbReference type="EMBL" id="XDO97668.1"/>
    </source>
</evidence>
<name>A0AB39KWN4_9CAUL</name>
<keyword evidence="1" id="KW-0472">Membrane</keyword>
<dbReference type="EMBL" id="CP158375">
    <property type="protein sequence ID" value="XDO97668.1"/>
    <property type="molecule type" value="Genomic_DNA"/>
</dbReference>
<organism evidence="2">
    <name type="scientific">Caulobacter sp. 73W</name>
    <dbReference type="NCBI Taxonomy" id="3161137"/>
    <lineage>
        <taxon>Bacteria</taxon>
        <taxon>Pseudomonadati</taxon>
        <taxon>Pseudomonadota</taxon>
        <taxon>Alphaproteobacteria</taxon>
        <taxon>Caulobacterales</taxon>
        <taxon>Caulobacteraceae</taxon>
        <taxon>Caulobacter</taxon>
    </lineage>
</organism>